<organism evidence="11">
    <name type="scientific">Bactrocera minax</name>
    <name type="common">Chinese citrus fly</name>
    <dbReference type="NCBI Taxonomy" id="104690"/>
    <lineage>
        <taxon>Eukaryota</taxon>
        <taxon>Metazoa</taxon>
        <taxon>Ecdysozoa</taxon>
        <taxon>Arthropoda</taxon>
        <taxon>Hexapoda</taxon>
        <taxon>Insecta</taxon>
        <taxon>Pterygota</taxon>
        <taxon>Neoptera</taxon>
        <taxon>Endopterygota</taxon>
        <taxon>Diptera</taxon>
        <taxon>Brachycera</taxon>
        <taxon>Muscomorpha</taxon>
        <taxon>Tephritoidea</taxon>
        <taxon>Tephritidae</taxon>
        <taxon>Bactrocera</taxon>
        <taxon>Tetradacus</taxon>
    </lineage>
</organism>
<keyword evidence="7 10" id="KW-0472">Membrane</keyword>
<dbReference type="AlphaFoldDB" id="A0A3G2LEI3"/>
<comment type="similarity">
    <text evidence="10">Belongs to the insect chemoreceptor superfamily. Heteromeric odorant receptor channel (TC 1.A.69) family.</text>
</comment>
<dbReference type="GO" id="GO:0007165">
    <property type="term" value="P:signal transduction"/>
    <property type="evidence" value="ECO:0007669"/>
    <property type="project" value="UniProtKB-KW"/>
</dbReference>
<keyword evidence="4 10" id="KW-0812">Transmembrane</keyword>
<dbReference type="GO" id="GO:0005549">
    <property type="term" value="F:odorant binding"/>
    <property type="evidence" value="ECO:0007669"/>
    <property type="project" value="InterPro"/>
</dbReference>
<evidence type="ECO:0000256" key="4">
    <source>
        <dbReference type="ARBA" id="ARBA00022692"/>
    </source>
</evidence>
<proteinExistence type="evidence at transcript level"/>
<feature type="transmembrane region" description="Helical" evidence="10">
    <location>
        <begin position="73"/>
        <end position="95"/>
    </location>
</feature>
<keyword evidence="6 10" id="KW-1133">Transmembrane helix</keyword>
<accession>A0A3G2LEI3</accession>
<evidence type="ECO:0000256" key="2">
    <source>
        <dbReference type="ARBA" id="ARBA00022475"/>
    </source>
</evidence>
<evidence type="ECO:0000256" key="10">
    <source>
        <dbReference type="RuleBase" id="RU351113"/>
    </source>
</evidence>
<name>A0A3G2LEI3_9MUSC</name>
<evidence type="ECO:0000313" key="11">
    <source>
        <dbReference type="EMBL" id="AYN70660.1"/>
    </source>
</evidence>
<sequence>MRRLLGSEVPIERSFFRIPRFSARIAGFWPLSFDRPLSWLTALRFCVNTFAVAVGGFGEVSYGFVYLHDLFGALEAFCPGITKVISLLKMTVFFVRRKRWIHVINSMRQLLLLDISAEKRRIVEPLASFASLLSFVLLLSGSVTNTFFNTLPLLKMGYYKWQSLEAELLLPFNVILPEMLPIAILPSHIPGADALRRHDCFSLLVRSMVSSSALARLSRLAVCFFLVVFCCQWSTQRCAKYADTASLWRWLVERHNKIIDLCSDFALEFYSYSDAFLFRHRWCCASQHFGLMLNSASVGVLTYIFYSIAALTQLFLYCIGGTYVSESSLKVAEVIYDIDWYKCDVRTRRMLLMMICRAQKAKTIQVPFFTPSLPAFRSARKSIIDQISPKRCERNQSTLIRAKHEEEEAVE</sequence>
<keyword evidence="2" id="KW-1003">Cell membrane</keyword>
<gene>
    <name evidence="11" type="primary">OR22c</name>
</gene>
<comment type="caution">
    <text evidence="10">Lacks conserved residue(s) required for the propagation of feature annotation.</text>
</comment>
<reference evidence="11" key="1">
    <citation type="submission" date="2018-09" db="EMBL/GenBank/DDBJ databases">
        <title>Identification and expression analysis of chemosensory genes in citrus fruit fly Bactrocera minax.</title>
        <authorList>
            <person name="Lu Y."/>
            <person name="Yu T."/>
            <person name="Cheng J."/>
        </authorList>
    </citation>
    <scope>NUCLEOTIDE SEQUENCE</scope>
    <source>
        <strain evidence="11">Bmi009742</strain>
    </source>
</reference>
<dbReference type="GO" id="GO:0004984">
    <property type="term" value="F:olfactory receptor activity"/>
    <property type="evidence" value="ECO:0007669"/>
    <property type="project" value="InterPro"/>
</dbReference>
<evidence type="ECO:0000256" key="8">
    <source>
        <dbReference type="ARBA" id="ARBA00023170"/>
    </source>
</evidence>
<evidence type="ECO:0000256" key="3">
    <source>
        <dbReference type="ARBA" id="ARBA00022606"/>
    </source>
</evidence>
<evidence type="ECO:0000256" key="5">
    <source>
        <dbReference type="ARBA" id="ARBA00022725"/>
    </source>
</evidence>
<dbReference type="EMBL" id="MH937245">
    <property type="protein sequence ID" value="AYN70660.1"/>
    <property type="molecule type" value="mRNA"/>
</dbReference>
<feature type="transmembrane region" description="Helical" evidence="10">
    <location>
        <begin position="300"/>
        <end position="320"/>
    </location>
</feature>
<evidence type="ECO:0000256" key="7">
    <source>
        <dbReference type="ARBA" id="ARBA00023136"/>
    </source>
</evidence>
<evidence type="ECO:0000256" key="6">
    <source>
        <dbReference type="ARBA" id="ARBA00022989"/>
    </source>
</evidence>
<keyword evidence="5 10" id="KW-0552">Olfaction</keyword>
<evidence type="ECO:0000256" key="1">
    <source>
        <dbReference type="ARBA" id="ARBA00004651"/>
    </source>
</evidence>
<dbReference type="Pfam" id="PF02949">
    <property type="entry name" value="7tm_6"/>
    <property type="match status" value="2"/>
</dbReference>
<keyword evidence="9 10" id="KW-0807">Transducer</keyword>
<dbReference type="GO" id="GO:0005886">
    <property type="term" value="C:plasma membrane"/>
    <property type="evidence" value="ECO:0007669"/>
    <property type="project" value="UniProtKB-SubCell"/>
</dbReference>
<feature type="transmembrane region" description="Helical" evidence="10">
    <location>
        <begin position="45"/>
        <end position="67"/>
    </location>
</feature>
<keyword evidence="8 10" id="KW-0675">Receptor</keyword>
<protein>
    <recommendedName>
        <fullName evidence="10">Odorant receptor</fullName>
    </recommendedName>
</protein>
<dbReference type="PANTHER" id="PTHR21137">
    <property type="entry name" value="ODORANT RECEPTOR"/>
    <property type="match status" value="1"/>
</dbReference>
<keyword evidence="3 10" id="KW-0716">Sensory transduction</keyword>
<feature type="transmembrane region" description="Helical" evidence="10">
    <location>
        <begin position="126"/>
        <end position="148"/>
    </location>
</feature>
<feature type="transmembrane region" description="Helical" evidence="10">
    <location>
        <begin position="217"/>
        <end position="235"/>
    </location>
</feature>
<dbReference type="PANTHER" id="PTHR21137:SF26">
    <property type="entry name" value="ODORANT RECEPTOR 10A-RELATED"/>
    <property type="match status" value="1"/>
</dbReference>
<dbReference type="InterPro" id="IPR004117">
    <property type="entry name" value="7tm6_olfct_rcpt"/>
</dbReference>
<comment type="subcellular location">
    <subcellularLocation>
        <location evidence="1 10">Cell membrane</location>
        <topology evidence="1 10">Multi-pass membrane protein</topology>
    </subcellularLocation>
</comment>
<evidence type="ECO:0000256" key="9">
    <source>
        <dbReference type="ARBA" id="ARBA00023224"/>
    </source>
</evidence>